<evidence type="ECO:0000313" key="3">
    <source>
        <dbReference type="EMBL" id="MBG8553274.1"/>
    </source>
</evidence>
<protein>
    <submittedName>
        <fullName evidence="3">Porin family protein</fullName>
    </submittedName>
</protein>
<dbReference type="InterPro" id="IPR045743">
    <property type="entry name" value="DUF6089"/>
</dbReference>
<evidence type="ECO:0000313" key="4">
    <source>
        <dbReference type="Proteomes" id="UP000601099"/>
    </source>
</evidence>
<accession>A0ABS0L1H4</accession>
<evidence type="ECO:0000256" key="1">
    <source>
        <dbReference type="SAM" id="SignalP"/>
    </source>
</evidence>
<keyword evidence="4" id="KW-1185">Reference proteome</keyword>
<feature type="domain" description="DUF6089" evidence="2">
    <location>
        <begin position="22"/>
        <end position="237"/>
    </location>
</feature>
<feature type="signal peptide" evidence="1">
    <location>
        <begin position="1"/>
        <end position="28"/>
    </location>
</feature>
<dbReference type="EMBL" id="JADWYK010000003">
    <property type="protein sequence ID" value="MBG8553274.1"/>
    <property type="molecule type" value="Genomic_DNA"/>
</dbReference>
<feature type="chain" id="PRO_5046698354" evidence="1">
    <location>
        <begin position="29"/>
        <end position="249"/>
    </location>
</feature>
<organism evidence="3 4">
    <name type="scientific">Hymenobacter guriensis</name>
    <dbReference type="NCBI Taxonomy" id="2793065"/>
    <lineage>
        <taxon>Bacteria</taxon>
        <taxon>Pseudomonadati</taxon>
        <taxon>Bacteroidota</taxon>
        <taxon>Cytophagia</taxon>
        <taxon>Cytophagales</taxon>
        <taxon>Hymenobacteraceae</taxon>
        <taxon>Hymenobacter</taxon>
    </lineage>
</organism>
<proteinExistence type="predicted"/>
<gene>
    <name evidence="3" type="ORF">I5L79_06940</name>
</gene>
<dbReference type="Pfam" id="PF19573">
    <property type="entry name" value="DUF6089"/>
    <property type="match status" value="1"/>
</dbReference>
<evidence type="ECO:0000259" key="2">
    <source>
        <dbReference type="Pfam" id="PF19573"/>
    </source>
</evidence>
<comment type="caution">
    <text evidence="3">The sequence shown here is derived from an EMBL/GenBank/DDBJ whole genome shotgun (WGS) entry which is preliminary data.</text>
</comment>
<dbReference type="RefSeq" id="WP_196954297.1">
    <property type="nucleotide sequence ID" value="NZ_JADWYK010000003.1"/>
</dbReference>
<sequence length="249" mass="27384">MTQDSFFKTLLVCSLQIGSVFFALTAHAQNTSEIGLGLGALSYKGELAPEYRIANNRPALSAFYRKDVSKAVTLRGNILAGLLRADDRQVQGLNGNPMPLNQYRSANVKGSLYELGGILEYNFFDYYSKQVKTRFTPFAFIGVAGFLAPVRTQFTGSYTSPEQKNTLIGLAVPMGIGLKLGLSTHWNLGAEAGARKAFSDQLDNVSQQSDLVANRHDQDWYYYGGVSISYTFYKIRCPEVTKGEGKAGR</sequence>
<keyword evidence="1" id="KW-0732">Signal</keyword>
<name>A0ABS0L1H4_9BACT</name>
<reference evidence="3 4" key="1">
    <citation type="submission" date="2020-11" db="EMBL/GenBank/DDBJ databases">
        <title>Hymenobacter sp.</title>
        <authorList>
            <person name="Kim M.K."/>
        </authorList>
    </citation>
    <scope>NUCLEOTIDE SEQUENCE [LARGE SCALE GENOMIC DNA]</scope>
    <source>
        <strain evidence="3 4">BT594</strain>
    </source>
</reference>
<dbReference type="Proteomes" id="UP000601099">
    <property type="component" value="Unassembled WGS sequence"/>
</dbReference>